<protein>
    <recommendedName>
        <fullName evidence="3">N-acetyltransferase domain-containing protein</fullName>
    </recommendedName>
</protein>
<keyword evidence="2" id="KW-1185">Reference proteome</keyword>
<reference evidence="1 2" key="1">
    <citation type="submission" date="2020-06" db="EMBL/GenBank/DDBJ databases">
        <authorList>
            <person name="Criscuolo A."/>
        </authorList>
    </citation>
    <scope>NUCLEOTIDE SEQUENCE [LARGE SCALE GENOMIC DNA]</scope>
    <source>
        <strain evidence="2">CIP 111411</strain>
    </source>
</reference>
<dbReference type="RefSeq" id="WP_180908753.1">
    <property type="nucleotide sequence ID" value="NZ_CAIJDP010000066.1"/>
</dbReference>
<dbReference type="SUPFAM" id="SSF55729">
    <property type="entry name" value="Acyl-CoA N-acyltransferases (Nat)"/>
    <property type="match status" value="1"/>
</dbReference>
<organism evidence="1 2">
    <name type="scientific">Flavobacterium salmonis</name>
    <dbReference type="NCBI Taxonomy" id="2654844"/>
    <lineage>
        <taxon>Bacteria</taxon>
        <taxon>Pseudomonadati</taxon>
        <taxon>Bacteroidota</taxon>
        <taxon>Flavobacteriia</taxon>
        <taxon>Flavobacteriales</taxon>
        <taxon>Flavobacteriaceae</taxon>
        <taxon>Flavobacterium</taxon>
    </lineage>
</organism>
<evidence type="ECO:0008006" key="3">
    <source>
        <dbReference type="Google" id="ProtNLM"/>
    </source>
</evidence>
<accession>A0A6V6YXD8</accession>
<evidence type="ECO:0000313" key="2">
    <source>
        <dbReference type="Proteomes" id="UP000530060"/>
    </source>
</evidence>
<name>A0A6V6YXD8_9FLAO</name>
<sequence>MEHTYIQKELNALDIVLKVISDDQIHEIADLLTVSMLNNNAYLYVFNNKKTRATKLKLLLTCMVRLYSRHNGTFAIYHNSKIVGTFTFLPSSYLRPNLIDLIKSRIIFIPFLIDFGELKRLLKISKINITFLKKIEPHLSFWHCCMLAVKLESQQFRIGKKSIEIFLQQNDIINKCIVLTTQGDKNIKFFSQFGFSIKHKYVINNFENIIMQKNELI</sequence>
<proteinExistence type="predicted"/>
<dbReference type="EMBL" id="CAIJDP010000066">
    <property type="protein sequence ID" value="CAD0003924.1"/>
    <property type="molecule type" value="Genomic_DNA"/>
</dbReference>
<dbReference type="InterPro" id="IPR016181">
    <property type="entry name" value="Acyl_CoA_acyltransferase"/>
</dbReference>
<comment type="caution">
    <text evidence="1">The sequence shown here is derived from an EMBL/GenBank/DDBJ whole genome shotgun (WGS) entry which is preliminary data.</text>
</comment>
<gene>
    <name evidence="1" type="ORF">FLAT13_01946</name>
</gene>
<dbReference type="Proteomes" id="UP000530060">
    <property type="component" value="Unassembled WGS sequence"/>
</dbReference>
<dbReference type="Gene3D" id="3.40.630.30">
    <property type="match status" value="1"/>
</dbReference>
<dbReference type="AlphaFoldDB" id="A0A6V6YXD8"/>
<evidence type="ECO:0000313" key="1">
    <source>
        <dbReference type="EMBL" id="CAD0003924.1"/>
    </source>
</evidence>